<dbReference type="PANTHER" id="PTHR36167:SF3">
    <property type="entry name" value="C2H2 FINGER DOMAIN TRANSCRIPTION FACTOR (EUROFUNG)-RELATED"/>
    <property type="match status" value="1"/>
</dbReference>
<dbReference type="Proteomes" id="UP000030669">
    <property type="component" value="Unassembled WGS sequence"/>
</dbReference>
<dbReference type="GO" id="GO:0008270">
    <property type="term" value="F:zinc ion binding"/>
    <property type="evidence" value="ECO:0007669"/>
    <property type="project" value="UniProtKB-KW"/>
</dbReference>
<organism evidence="4 5">
    <name type="scientific">Gloeophyllum trabeum (strain ATCC 11539 / FP-39264 / Madison 617)</name>
    <name type="common">Brown rot fungus</name>
    <dbReference type="NCBI Taxonomy" id="670483"/>
    <lineage>
        <taxon>Eukaryota</taxon>
        <taxon>Fungi</taxon>
        <taxon>Dikarya</taxon>
        <taxon>Basidiomycota</taxon>
        <taxon>Agaricomycotina</taxon>
        <taxon>Agaricomycetes</taxon>
        <taxon>Gloeophyllales</taxon>
        <taxon>Gloeophyllaceae</taxon>
        <taxon>Gloeophyllum</taxon>
    </lineage>
</organism>
<feature type="region of interest" description="Disordered" evidence="2">
    <location>
        <begin position="1"/>
        <end position="62"/>
    </location>
</feature>
<dbReference type="KEGG" id="gtr:GLOTRDRAFT_40178"/>
<dbReference type="PROSITE" id="PS50157">
    <property type="entry name" value="ZINC_FINGER_C2H2_2"/>
    <property type="match status" value="1"/>
</dbReference>
<proteinExistence type="predicted"/>
<dbReference type="eggNOG" id="ENOG502S48N">
    <property type="taxonomic scope" value="Eukaryota"/>
</dbReference>
<dbReference type="OrthoDB" id="1939603at2759"/>
<name>S7Q9G5_GLOTA</name>
<feature type="compositionally biased region" description="Gly residues" evidence="2">
    <location>
        <begin position="28"/>
        <end position="38"/>
    </location>
</feature>
<dbReference type="InterPro" id="IPR013087">
    <property type="entry name" value="Znf_C2H2_type"/>
</dbReference>
<dbReference type="EMBL" id="KB469300">
    <property type="protein sequence ID" value="EPQ56566.1"/>
    <property type="molecule type" value="Genomic_DNA"/>
</dbReference>
<sequence length="126" mass="14037">MPFAEPLADPQRSPKRSPPSPNARTAGQGSGSGSGSGSSGSNKKTYSFIPLPGQVRKRPRRRYDEIERNYRCSWPGCNKAYGTLNHLNAHVVMQGHGQRRTPAEFKELRKQWRKQKKEEAVATATS</sequence>
<dbReference type="AlphaFoldDB" id="S7Q9G5"/>
<keyword evidence="1" id="KW-0479">Metal-binding</keyword>
<accession>S7Q9G5</accession>
<dbReference type="InterPro" id="IPR039327">
    <property type="entry name" value="CON7-like"/>
</dbReference>
<dbReference type="PROSITE" id="PS00028">
    <property type="entry name" value="ZINC_FINGER_C2H2_1"/>
    <property type="match status" value="1"/>
</dbReference>
<feature type="domain" description="C2H2-type" evidence="3">
    <location>
        <begin position="70"/>
        <end position="101"/>
    </location>
</feature>
<dbReference type="RefSeq" id="XP_007864822.1">
    <property type="nucleotide sequence ID" value="XM_007866631.1"/>
</dbReference>
<protein>
    <recommendedName>
        <fullName evidence="3">C2H2-type domain-containing protein</fullName>
    </recommendedName>
</protein>
<keyword evidence="1" id="KW-0863">Zinc-finger</keyword>
<dbReference type="Gene3D" id="3.30.160.60">
    <property type="entry name" value="Classic Zinc Finger"/>
    <property type="match status" value="1"/>
</dbReference>
<evidence type="ECO:0000259" key="3">
    <source>
        <dbReference type="PROSITE" id="PS50157"/>
    </source>
</evidence>
<dbReference type="PANTHER" id="PTHR36167">
    <property type="entry name" value="C2H2 FINGER DOMAIN TRANSCRIPTION FACTOR (EUROFUNG)-RELATED"/>
    <property type="match status" value="1"/>
</dbReference>
<evidence type="ECO:0000313" key="4">
    <source>
        <dbReference type="EMBL" id="EPQ56566.1"/>
    </source>
</evidence>
<dbReference type="SUPFAM" id="SSF57667">
    <property type="entry name" value="beta-beta-alpha zinc fingers"/>
    <property type="match status" value="1"/>
</dbReference>
<evidence type="ECO:0000256" key="2">
    <source>
        <dbReference type="SAM" id="MobiDB-lite"/>
    </source>
</evidence>
<keyword evidence="5" id="KW-1185">Reference proteome</keyword>
<gene>
    <name evidence="4" type="ORF">GLOTRDRAFT_40178</name>
</gene>
<reference evidence="4 5" key="1">
    <citation type="journal article" date="2012" name="Science">
        <title>The Paleozoic origin of enzymatic lignin decomposition reconstructed from 31 fungal genomes.</title>
        <authorList>
            <person name="Floudas D."/>
            <person name="Binder M."/>
            <person name="Riley R."/>
            <person name="Barry K."/>
            <person name="Blanchette R.A."/>
            <person name="Henrissat B."/>
            <person name="Martinez A.T."/>
            <person name="Otillar R."/>
            <person name="Spatafora J.W."/>
            <person name="Yadav J.S."/>
            <person name="Aerts A."/>
            <person name="Benoit I."/>
            <person name="Boyd A."/>
            <person name="Carlson A."/>
            <person name="Copeland A."/>
            <person name="Coutinho P.M."/>
            <person name="de Vries R.P."/>
            <person name="Ferreira P."/>
            <person name="Findley K."/>
            <person name="Foster B."/>
            <person name="Gaskell J."/>
            <person name="Glotzer D."/>
            <person name="Gorecki P."/>
            <person name="Heitman J."/>
            <person name="Hesse C."/>
            <person name="Hori C."/>
            <person name="Igarashi K."/>
            <person name="Jurgens J.A."/>
            <person name="Kallen N."/>
            <person name="Kersten P."/>
            <person name="Kohler A."/>
            <person name="Kuees U."/>
            <person name="Kumar T.K.A."/>
            <person name="Kuo A."/>
            <person name="LaButti K."/>
            <person name="Larrondo L.F."/>
            <person name="Lindquist E."/>
            <person name="Ling A."/>
            <person name="Lombard V."/>
            <person name="Lucas S."/>
            <person name="Lundell T."/>
            <person name="Martin R."/>
            <person name="McLaughlin D.J."/>
            <person name="Morgenstern I."/>
            <person name="Morin E."/>
            <person name="Murat C."/>
            <person name="Nagy L.G."/>
            <person name="Nolan M."/>
            <person name="Ohm R.A."/>
            <person name="Patyshakuliyeva A."/>
            <person name="Rokas A."/>
            <person name="Ruiz-Duenas F.J."/>
            <person name="Sabat G."/>
            <person name="Salamov A."/>
            <person name="Samejima M."/>
            <person name="Schmutz J."/>
            <person name="Slot J.C."/>
            <person name="St John F."/>
            <person name="Stenlid J."/>
            <person name="Sun H."/>
            <person name="Sun S."/>
            <person name="Syed K."/>
            <person name="Tsang A."/>
            <person name="Wiebenga A."/>
            <person name="Young D."/>
            <person name="Pisabarro A."/>
            <person name="Eastwood D.C."/>
            <person name="Martin F."/>
            <person name="Cullen D."/>
            <person name="Grigoriev I.V."/>
            <person name="Hibbett D.S."/>
        </authorList>
    </citation>
    <scope>NUCLEOTIDE SEQUENCE [LARGE SCALE GENOMIC DNA]</scope>
    <source>
        <strain evidence="4 5">ATCC 11539</strain>
    </source>
</reference>
<evidence type="ECO:0000313" key="5">
    <source>
        <dbReference type="Proteomes" id="UP000030669"/>
    </source>
</evidence>
<dbReference type="OMA" id="IERMYAC"/>
<keyword evidence="1" id="KW-0862">Zinc</keyword>
<dbReference type="HOGENOM" id="CLU_143236_0_0_1"/>
<evidence type="ECO:0000256" key="1">
    <source>
        <dbReference type="PROSITE-ProRule" id="PRU00042"/>
    </source>
</evidence>
<dbReference type="InterPro" id="IPR036236">
    <property type="entry name" value="Znf_C2H2_sf"/>
</dbReference>
<feature type="non-terminal residue" evidence="4">
    <location>
        <position position="126"/>
    </location>
</feature>
<dbReference type="GeneID" id="19305962"/>
<dbReference type="GO" id="GO:0006355">
    <property type="term" value="P:regulation of DNA-templated transcription"/>
    <property type="evidence" value="ECO:0007669"/>
    <property type="project" value="InterPro"/>
</dbReference>